<dbReference type="EMBL" id="CP034673">
    <property type="protein sequence ID" value="AZS27440.1"/>
    <property type="molecule type" value="Genomic_DNA"/>
</dbReference>
<gene>
    <name evidence="1" type="ORF">DYL72_16225</name>
</gene>
<evidence type="ECO:0000313" key="2">
    <source>
        <dbReference type="Proteomes" id="UP000256923"/>
    </source>
</evidence>
<reference evidence="1 2" key="1">
    <citation type="submission" date="2018-12" db="EMBL/GenBank/DDBJ databases">
        <title>Characterization and Draft Genome of Vibrio anguillarum J360 Marine Pathogen Isolated from an Outbreak in Lumpfish (Cyclopterus lumpus).</title>
        <authorList>
            <person name="Vasquez J.I."/>
            <person name="Cao T."/>
            <person name="Chakraborty S."/>
            <person name="Gnanagobal H."/>
            <person name="Wescot J."/>
            <person name="Boyce D."/>
            <person name="Santander J."/>
        </authorList>
    </citation>
    <scope>NUCLEOTIDE SEQUENCE [LARGE SCALE GENOMIC DNA]</scope>
    <source>
        <strain evidence="1 2">J360</strain>
    </source>
</reference>
<organism evidence="1 2">
    <name type="scientific">Vibrio anguillarum</name>
    <name type="common">Listonella anguillarum</name>
    <dbReference type="NCBI Taxonomy" id="55601"/>
    <lineage>
        <taxon>Bacteria</taxon>
        <taxon>Pseudomonadati</taxon>
        <taxon>Pseudomonadota</taxon>
        <taxon>Gammaproteobacteria</taxon>
        <taxon>Vibrionales</taxon>
        <taxon>Vibrionaceae</taxon>
        <taxon>Vibrio</taxon>
    </lineage>
</organism>
<protein>
    <submittedName>
        <fullName evidence="1">Uncharacterized protein</fullName>
    </submittedName>
</protein>
<accession>A0A289GIT5</accession>
<dbReference type="AlphaFoldDB" id="A0A289GIT5"/>
<name>A0A289GIT5_VIBAN</name>
<proteinExistence type="predicted"/>
<dbReference type="Proteomes" id="UP000256923">
    <property type="component" value="Chromosome 2"/>
</dbReference>
<sequence>MPGTVRLPEQSSVALLANRDHQTHEEWTLVGETLQTEIGKALRERIEQFWQQCRQQNVCAARLQQLQTQLPHERYELVALYWQKQAERDALLGMELISQDTELGDKMAYVKSIDQQVWGRQADILFADQYAYDDFVQQPNDYEGIASVEEALQSIEQRLTQHQYQWDAFSLNTGNARYEQAIRLIPQHLSLEQRLEVQQGLAELYLNEHERSEVAHRQIEQQAQAAQVIDYQQALAQLEKMLSNQRKTAYATLSTEEWVRYAAKQRYEFRKAFFAR</sequence>
<evidence type="ECO:0000313" key="1">
    <source>
        <dbReference type="EMBL" id="AZS27440.1"/>
    </source>
</evidence>